<dbReference type="AlphaFoldDB" id="A0ABD1P0W7"/>
<organism evidence="2 3">
    <name type="scientific">Forsythia ovata</name>
    <dbReference type="NCBI Taxonomy" id="205694"/>
    <lineage>
        <taxon>Eukaryota</taxon>
        <taxon>Viridiplantae</taxon>
        <taxon>Streptophyta</taxon>
        <taxon>Embryophyta</taxon>
        <taxon>Tracheophyta</taxon>
        <taxon>Spermatophyta</taxon>
        <taxon>Magnoliopsida</taxon>
        <taxon>eudicotyledons</taxon>
        <taxon>Gunneridae</taxon>
        <taxon>Pentapetalae</taxon>
        <taxon>asterids</taxon>
        <taxon>lamiids</taxon>
        <taxon>Lamiales</taxon>
        <taxon>Oleaceae</taxon>
        <taxon>Forsythieae</taxon>
        <taxon>Forsythia</taxon>
    </lineage>
</organism>
<evidence type="ECO:0000313" key="3">
    <source>
        <dbReference type="Proteomes" id="UP001604277"/>
    </source>
</evidence>
<proteinExistence type="predicted"/>
<name>A0ABD1P0W7_9LAMI</name>
<dbReference type="Proteomes" id="UP001604277">
    <property type="component" value="Unassembled WGS sequence"/>
</dbReference>
<protein>
    <submittedName>
        <fullName evidence="2">Uncharacterized protein</fullName>
    </submittedName>
</protein>
<evidence type="ECO:0000313" key="2">
    <source>
        <dbReference type="EMBL" id="KAL2456431.1"/>
    </source>
</evidence>
<accession>A0ABD1P0W7</accession>
<reference evidence="3" key="1">
    <citation type="submission" date="2024-07" db="EMBL/GenBank/DDBJ databases">
        <title>Two chromosome-level genome assemblies of Korean endemic species Abeliophyllum distichum and Forsythia ovata (Oleaceae).</title>
        <authorList>
            <person name="Jang H."/>
        </authorList>
    </citation>
    <scope>NUCLEOTIDE SEQUENCE [LARGE SCALE GENOMIC DNA]</scope>
</reference>
<comment type="caution">
    <text evidence="2">The sequence shown here is derived from an EMBL/GenBank/DDBJ whole genome shotgun (WGS) entry which is preliminary data.</text>
</comment>
<evidence type="ECO:0000256" key="1">
    <source>
        <dbReference type="SAM" id="MobiDB-lite"/>
    </source>
</evidence>
<gene>
    <name evidence="2" type="ORF">Fot_56862</name>
</gene>
<feature type="region of interest" description="Disordered" evidence="1">
    <location>
        <begin position="24"/>
        <end position="53"/>
    </location>
</feature>
<dbReference type="EMBL" id="JBFOLJ010000065">
    <property type="protein sequence ID" value="KAL2456431.1"/>
    <property type="molecule type" value="Genomic_DNA"/>
</dbReference>
<keyword evidence="3" id="KW-1185">Reference proteome</keyword>
<sequence length="101" mass="11560">MQDHLHVQLAEMFVRTGTSLWLTHDHHGHPQAMTSSRDRERSHSPSKSISSPLHHTCVTMELHYFQSSPSQILPSLRLTRPNKQLCSDLLHKSRDSSCPLL</sequence>